<feature type="transmembrane region" description="Helical" evidence="5">
    <location>
        <begin position="161"/>
        <end position="181"/>
    </location>
</feature>
<keyword evidence="2 5" id="KW-0812">Transmembrane</keyword>
<dbReference type="GO" id="GO:0016874">
    <property type="term" value="F:ligase activity"/>
    <property type="evidence" value="ECO:0007669"/>
    <property type="project" value="UniProtKB-KW"/>
</dbReference>
<evidence type="ECO:0000256" key="4">
    <source>
        <dbReference type="ARBA" id="ARBA00023136"/>
    </source>
</evidence>
<keyword evidence="8" id="KW-1185">Reference proteome</keyword>
<feature type="transmembrane region" description="Helical" evidence="5">
    <location>
        <begin position="61"/>
        <end position="84"/>
    </location>
</feature>
<feature type="transmembrane region" description="Helical" evidence="5">
    <location>
        <begin position="287"/>
        <end position="310"/>
    </location>
</feature>
<evidence type="ECO:0000313" key="7">
    <source>
        <dbReference type="EMBL" id="MBL3654837.1"/>
    </source>
</evidence>
<protein>
    <submittedName>
        <fullName evidence="7">O-antigen ligase family protein</fullName>
    </submittedName>
</protein>
<feature type="transmembrane region" description="Helical" evidence="5">
    <location>
        <begin position="100"/>
        <end position="120"/>
    </location>
</feature>
<evidence type="ECO:0000259" key="6">
    <source>
        <dbReference type="Pfam" id="PF04932"/>
    </source>
</evidence>
<gene>
    <name evidence="7" type="ORF">JL102_01745</name>
</gene>
<organism evidence="7 8">
    <name type="scientific">Fulvivirga sediminis</name>
    <dbReference type="NCBI Taxonomy" id="2803949"/>
    <lineage>
        <taxon>Bacteria</taxon>
        <taxon>Pseudomonadati</taxon>
        <taxon>Bacteroidota</taxon>
        <taxon>Cytophagia</taxon>
        <taxon>Cytophagales</taxon>
        <taxon>Fulvivirgaceae</taxon>
        <taxon>Fulvivirga</taxon>
    </lineage>
</organism>
<evidence type="ECO:0000256" key="5">
    <source>
        <dbReference type="SAM" id="Phobius"/>
    </source>
</evidence>
<evidence type="ECO:0000256" key="3">
    <source>
        <dbReference type="ARBA" id="ARBA00022989"/>
    </source>
</evidence>
<feature type="transmembrane region" description="Helical" evidence="5">
    <location>
        <begin position="246"/>
        <end position="275"/>
    </location>
</feature>
<keyword evidence="3 5" id="KW-1133">Transmembrane helix</keyword>
<reference evidence="7" key="1">
    <citation type="submission" date="2021-01" db="EMBL/GenBank/DDBJ databases">
        <title>Fulvivirga kasyanovii gen. nov., sp nov., a novel member of the phylum Bacteroidetes isolated from seawater in a mussel farm.</title>
        <authorList>
            <person name="Zhao L.-H."/>
            <person name="Wang Z.-J."/>
        </authorList>
    </citation>
    <scope>NUCLEOTIDE SEQUENCE</scope>
    <source>
        <strain evidence="7">2943</strain>
    </source>
</reference>
<dbReference type="Pfam" id="PF04932">
    <property type="entry name" value="Wzy_C"/>
    <property type="match status" value="1"/>
</dbReference>
<keyword evidence="7" id="KW-0436">Ligase</keyword>
<feature type="domain" description="O-antigen ligase-related" evidence="6">
    <location>
        <begin position="250"/>
        <end position="393"/>
    </location>
</feature>
<dbReference type="AlphaFoldDB" id="A0A937JZV3"/>
<dbReference type="PANTHER" id="PTHR37422:SF13">
    <property type="entry name" value="LIPOPOLYSACCHARIDE BIOSYNTHESIS PROTEIN PA4999-RELATED"/>
    <property type="match status" value="1"/>
</dbReference>
<feature type="transmembrane region" description="Helical" evidence="5">
    <location>
        <begin position="406"/>
        <end position="435"/>
    </location>
</feature>
<comment type="caution">
    <text evidence="7">The sequence shown here is derived from an EMBL/GenBank/DDBJ whole genome shotgun (WGS) entry which is preliminary data.</text>
</comment>
<dbReference type="InterPro" id="IPR051533">
    <property type="entry name" value="WaaL-like"/>
</dbReference>
<evidence type="ECO:0000313" key="8">
    <source>
        <dbReference type="Proteomes" id="UP000659388"/>
    </source>
</evidence>
<feature type="transmembrane region" description="Helical" evidence="5">
    <location>
        <begin position="6"/>
        <end position="23"/>
    </location>
</feature>
<sequence>MKISALNLSSILIILSALINPTLLVTKTDLLIPVILIEIFVLILLLRKLELMSYVVFFFSFQFYGVSFLGIKIYDLTFLALIIYETFRGKGIRFVKPNKFPIALFFCLILVAYSFLLIIVSKFNAATISESFIESSRYLFCFCVFYYFINCRIIDYKKFFFSFLFLCISNLLQGVLVYFLFKELVIFDSYANTLYDISLFSPLEEARMAGFFSDPNKYYLFFTAVLFFYECVAYKEKRLGLKRSKYGYLLIVLCLLGLGSSLSRIALLLIILYVSYKFVFRFLSKRWYPIIGWATSVSLILFFITLPLLINYYDSFVSLFTSAIGRGESLKYSASLSNDSRINAWVLAIEEIANHPIMGYGAYYWQSFYYMPPHNTFLSILMDFGLIGAFLFIGVFYPIFKHWNNYYVLVFFLIPLLILDLQTFRLCFIMLAFYINESKSISNESLNSWSCTI</sequence>
<feature type="transmembrane region" description="Helical" evidence="5">
    <location>
        <begin position="30"/>
        <end position="49"/>
    </location>
</feature>
<feature type="transmembrane region" description="Helical" evidence="5">
    <location>
        <begin position="218"/>
        <end position="234"/>
    </location>
</feature>
<dbReference type="EMBL" id="JAESIY010000001">
    <property type="protein sequence ID" value="MBL3654837.1"/>
    <property type="molecule type" value="Genomic_DNA"/>
</dbReference>
<feature type="transmembrane region" description="Helical" evidence="5">
    <location>
        <begin position="377"/>
        <end position="400"/>
    </location>
</feature>
<accession>A0A937JZV3</accession>
<evidence type="ECO:0000256" key="2">
    <source>
        <dbReference type="ARBA" id="ARBA00022692"/>
    </source>
</evidence>
<comment type="subcellular location">
    <subcellularLocation>
        <location evidence="1">Membrane</location>
        <topology evidence="1">Multi-pass membrane protein</topology>
    </subcellularLocation>
</comment>
<dbReference type="GO" id="GO:0016020">
    <property type="term" value="C:membrane"/>
    <property type="evidence" value="ECO:0007669"/>
    <property type="project" value="UniProtKB-SubCell"/>
</dbReference>
<dbReference type="InterPro" id="IPR007016">
    <property type="entry name" value="O-antigen_ligase-rel_domated"/>
</dbReference>
<dbReference type="PANTHER" id="PTHR37422">
    <property type="entry name" value="TEICHURONIC ACID BIOSYNTHESIS PROTEIN TUAE"/>
    <property type="match status" value="1"/>
</dbReference>
<feature type="transmembrane region" description="Helical" evidence="5">
    <location>
        <begin position="132"/>
        <end position="149"/>
    </location>
</feature>
<dbReference type="RefSeq" id="WP_202241956.1">
    <property type="nucleotide sequence ID" value="NZ_JAESIY010000001.1"/>
</dbReference>
<keyword evidence="4 5" id="KW-0472">Membrane</keyword>
<name>A0A937JZV3_9BACT</name>
<dbReference type="Proteomes" id="UP000659388">
    <property type="component" value="Unassembled WGS sequence"/>
</dbReference>
<proteinExistence type="predicted"/>
<evidence type="ECO:0000256" key="1">
    <source>
        <dbReference type="ARBA" id="ARBA00004141"/>
    </source>
</evidence>